<dbReference type="GO" id="GO:0043565">
    <property type="term" value="F:sequence-specific DNA binding"/>
    <property type="evidence" value="ECO:0007669"/>
    <property type="project" value="InterPro"/>
</dbReference>
<dbReference type="PROSITE" id="PS01124">
    <property type="entry name" value="HTH_ARAC_FAMILY_2"/>
    <property type="match status" value="1"/>
</dbReference>
<evidence type="ECO:0000313" key="5">
    <source>
        <dbReference type="EMBL" id="ECI4010913.1"/>
    </source>
</evidence>
<name>A0A3U9TBD8_SALER</name>
<dbReference type="PANTHER" id="PTHR47504">
    <property type="entry name" value="RIGHT ORIGIN-BINDING PROTEIN"/>
    <property type="match status" value="1"/>
</dbReference>
<evidence type="ECO:0000259" key="4">
    <source>
        <dbReference type="PROSITE" id="PS01124"/>
    </source>
</evidence>
<dbReference type="Proteomes" id="UP000839598">
    <property type="component" value="Unassembled WGS sequence"/>
</dbReference>
<comment type="caution">
    <text evidence="5">The sequence shown here is derived from an EMBL/GenBank/DDBJ whole genome shotgun (WGS) entry which is preliminary data.</text>
</comment>
<dbReference type="InterPro" id="IPR009057">
    <property type="entry name" value="Homeodomain-like_sf"/>
</dbReference>
<reference evidence="5" key="1">
    <citation type="submission" date="2018-06" db="EMBL/GenBank/DDBJ databases">
        <authorList>
            <person name="Ashton P.M."/>
            <person name="Dallman T."/>
            <person name="Nair S."/>
            <person name="De Pinna E."/>
            <person name="Peters T."/>
            <person name="Grant K."/>
        </authorList>
    </citation>
    <scope>NUCLEOTIDE SEQUENCE [LARGE SCALE GENOMIC DNA]</scope>
    <source>
        <strain evidence="5">275803</strain>
    </source>
</reference>
<dbReference type="Pfam" id="PF12833">
    <property type="entry name" value="HTH_18"/>
    <property type="match status" value="1"/>
</dbReference>
<dbReference type="GO" id="GO:0003700">
    <property type="term" value="F:DNA-binding transcription factor activity"/>
    <property type="evidence" value="ECO:0007669"/>
    <property type="project" value="InterPro"/>
</dbReference>
<sequence>MDGSIVILTVWQLVEWIEHHLHQEITRTVLEKKAGYSSRHLYKLFIADIGISVTAYIRKRRLTLASVMLRETNRSVTEIALMYQFNYLQTFSRAFRKQFRLSPLQYRHARYWDMKDYYPSAIVKKFSCKTHVACVNKDAFITPKNKFSYKINFGYTFIINIKDKKINSYPQIYQDCINFIFQKKTNQPLVVFGELKPGIKSDTVIDIFSGYFTTQKRPGVINIPDGYYFCFTSIGTPLELMKFINWAKGHGMHCFGQVLKKGPTFTVFTETNTKDVYKAEHYMPCINPRSVAMHA</sequence>
<dbReference type="SMART" id="SM00342">
    <property type="entry name" value="HTH_ARAC"/>
    <property type="match status" value="1"/>
</dbReference>
<dbReference type="PANTHER" id="PTHR47504:SF5">
    <property type="entry name" value="RIGHT ORIGIN-BINDING PROTEIN"/>
    <property type="match status" value="1"/>
</dbReference>
<dbReference type="EMBL" id="AAIVAV010000019">
    <property type="protein sequence ID" value="ECI4010913.1"/>
    <property type="molecule type" value="Genomic_DNA"/>
</dbReference>
<organism evidence="5">
    <name type="scientific">Salmonella enterica subsp. salamae</name>
    <dbReference type="NCBI Taxonomy" id="59202"/>
    <lineage>
        <taxon>Bacteria</taxon>
        <taxon>Pseudomonadati</taxon>
        <taxon>Pseudomonadota</taxon>
        <taxon>Gammaproteobacteria</taxon>
        <taxon>Enterobacterales</taxon>
        <taxon>Enterobacteriaceae</taxon>
        <taxon>Salmonella</taxon>
    </lineage>
</organism>
<dbReference type="PROSITE" id="PS00041">
    <property type="entry name" value="HTH_ARAC_FAMILY_1"/>
    <property type="match status" value="1"/>
</dbReference>
<accession>A0A344QXR5</accession>
<dbReference type="InterPro" id="IPR018062">
    <property type="entry name" value="HTH_AraC-typ_CS"/>
</dbReference>
<keyword evidence="3" id="KW-0804">Transcription</keyword>
<evidence type="ECO:0000256" key="1">
    <source>
        <dbReference type="ARBA" id="ARBA00023015"/>
    </source>
</evidence>
<evidence type="ECO:0000256" key="3">
    <source>
        <dbReference type="ARBA" id="ARBA00023163"/>
    </source>
</evidence>
<accession>A0A3U9TBD8</accession>
<keyword evidence="1" id="KW-0805">Transcription regulation</keyword>
<feature type="domain" description="HTH araC/xylS-type" evidence="4">
    <location>
        <begin position="11"/>
        <end position="109"/>
    </location>
</feature>
<proteinExistence type="predicted"/>
<keyword evidence="2" id="KW-0238">DNA-binding</keyword>
<protein>
    <submittedName>
        <fullName evidence="5">Helix-turn-helix domain-containing protein</fullName>
    </submittedName>
</protein>
<dbReference type="Gene3D" id="1.10.10.60">
    <property type="entry name" value="Homeodomain-like"/>
    <property type="match status" value="2"/>
</dbReference>
<dbReference type="AlphaFoldDB" id="A0A3U9TBD8"/>
<dbReference type="SUPFAM" id="SSF46689">
    <property type="entry name" value="Homeodomain-like"/>
    <property type="match status" value="2"/>
</dbReference>
<gene>
    <name evidence="5" type="ORF">DN310_16660</name>
</gene>
<dbReference type="InterPro" id="IPR050959">
    <property type="entry name" value="MarA-like"/>
</dbReference>
<evidence type="ECO:0000256" key="2">
    <source>
        <dbReference type="ARBA" id="ARBA00023125"/>
    </source>
</evidence>
<dbReference type="InterPro" id="IPR018060">
    <property type="entry name" value="HTH_AraC"/>
</dbReference>